<keyword evidence="2 5" id="KW-0238">DNA-binding</keyword>
<dbReference type="Gene3D" id="1.10.10.10">
    <property type="entry name" value="Winged helix-like DNA-binding domain superfamily/Winged helix DNA-binding domain"/>
    <property type="match status" value="1"/>
</dbReference>
<dbReference type="Pfam" id="PF00392">
    <property type="entry name" value="GntR"/>
    <property type="match status" value="1"/>
</dbReference>
<reference evidence="5 6" key="1">
    <citation type="submission" date="2017-08" db="EMBL/GenBank/DDBJ databases">
        <authorList>
            <person name="de Groot N.N."/>
        </authorList>
    </citation>
    <scope>NUCLEOTIDE SEQUENCE [LARGE SCALE GENOMIC DNA]</scope>
    <source>
        <strain evidence="5 6">JC85</strain>
    </source>
</reference>
<accession>A0A285UWI1</accession>
<proteinExistence type="predicted"/>
<dbReference type="InterPro" id="IPR036388">
    <property type="entry name" value="WH-like_DNA-bd_sf"/>
</dbReference>
<name>A0A285UWI1_9HYPH</name>
<dbReference type="PROSITE" id="PS50949">
    <property type="entry name" value="HTH_GNTR"/>
    <property type="match status" value="1"/>
</dbReference>
<dbReference type="PANTHER" id="PTHR43537">
    <property type="entry name" value="TRANSCRIPTIONAL REGULATOR, GNTR FAMILY"/>
    <property type="match status" value="1"/>
</dbReference>
<dbReference type="Proteomes" id="UP000219167">
    <property type="component" value="Unassembled WGS sequence"/>
</dbReference>
<feature type="domain" description="HTH gntR-type" evidence="4">
    <location>
        <begin position="15"/>
        <end position="82"/>
    </location>
</feature>
<keyword evidence="3" id="KW-0804">Transcription</keyword>
<dbReference type="SMART" id="SM00345">
    <property type="entry name" value="HTH_GNTR"/>
    <property type="match status" value="1"/>
</dbReference>
<organism evidence="5 6">
    <name type="scientific">Rhizobium subbaraonis</name>
    <dbReference type="NCBI Taxonomy" id="908946"/>
    <lineage>
        <taxon>Bacteria</taxon>
        <taxon>Pseudomonadati</taxon>
        <taxon>Pseudomonadota</taxon>
        <taxon>Alphaproteobacteria</taxon>
        <taxon>Hyphomicrobiales</taxon>
        <taxon>Rhizobiaceae</taxon>
        <taxon>Rhizobium/Agrobacterium group</taxon>
        <taxon>Rhizobium</taxon>
    </lineage>
</organism>
<evidence type="ECO:0000313" key="5">
    <source>
        <dbReference type="EMBL" id="SOC44591.1"/>
    </source>
</evidence>
<evidence type="ECO:0000313" key="6">
    <source>
        <dbReference type="Proteomes" id="UP000219167"/>
    </source>
</evidence>
<dbReference type="InterPro" id="IPR000524">
    <property type="entry name" value="Tscrpt_reg_HTH_GntR"/>
</dbReference>
<dbReference type="OrthoDB" id="8680240at2"/>
<dbReference type="AlphaFoldDB" id="A0A285UWI1"/>
<gene>
    <name evidence="5" type="ORF">SAMN05892877_1136</name>
</gene>
<dbReference type="GO" id="GO:0003700">
    <property type="term" value="F:DNA-binding transcription factor activity"/>
    <property type="evidence" value="ECO:0007669"/>
    <property type="project" value="InterPro"/>
</dbReference>
<keyword evidence="6" id="KW-1185">Reference proteome</keyword>
<dbReference type="RefSeq" id="WP_097141551.1">
    <property type="nucleotide sequence ID" value="NZ_OBQD01000013.1"/>
</dbReference>
<dbReference type="InterPro" id="IPR036390">
    <property type="entry name" value="WH_DNA-bd_sf"/>
</dbReference>
<evidence type="ECO:0000256" key="1">
    <source>
        <dbReference type="ARBA" id="ARBA00023015"/>
    </source>
</evidence>
<evidence type="ECO:0000256" key="2">
    <source>
        <dbReference type="ARBA" id="ARBA00023125"/>
    </source>
</evidence>
<protein>
    <submittedName>
        <fullName evidence="5">DNA-binding GntR family transcriptional regulator</fullName>
    </submittedName>
</protein>
<evidence type="ECO:0000256" key="3">
    <source>
        <dbReference type="ARBA" id="ARBA00023163"/>
    </source>
</evidence>
<dbReference type="SUPFAM" id="SSF46785">
    <property type="entry name" value="Winged helix' DNA-binding domain"/>
    <property type="match status" value="1"/>
</dbReference>
<evidence type="ECO:0000259" key="4">
    <source>
        <dbReference type="PROSITE" id="PS50949"/>
    </source>
</evidence>
<sequence length="238" mass="26701">MGSNTKQENVAPRKSTRRENIYERLKSQVASFRAQPGQHLSITNLAATFHSSNTPVREALVQLAAERLVDAGPTGGFHVRNFRLAEMQELLHLSRLLLSSCIRDAVHDFEFGGLPRPTALDLQSRYRATRVLRSNPEETAAFVAGVFRGVARMSGNNEIVDIVSNICDRTHHIRAWHVQEIPSGRRFSDQLAVLLESLQRDDRITSALWLDRLLEHQVDRLPHVASKALAEMLLATGI</sequence>
<dbReference type="GO" id="GO:0003677">
    <property type="term" value="F:DNA binding"/>
    <property type="evidence" value="ECO:0007669"/>
    <property type="project" value="UniProtKB-KW"/>
</dbReference>
<keyword evidence="1" id="KW-0805">Transcription regulation</keyword>
<dbReference type="PANTHER" id="PTHR43537:SF45">
    <property type="entry name" value="GNTR FAMILY REGULATORY PROTEIN"/>
    <property type="match status" value="1"/>
</dbReference>
<dbReference type="EMBL" id="OBQD01000013">
    <property type="protein sequence ID" value="SOC44591.1"/>
    <property type="molecule type" value="Genomic_DNA"/>
</dbReference>